<feature type="domain" description="DUF4352" evidence="2">
    <location>
        <begin position="48"/>
        <end position="137"/>
    </location>
</feature>
<dbReference type="InterPro" id="IPR029051">
    <property type="entry name" value="DUF4352"/>
</dbReference>
<comment type="caution">
    <text evidence="3">The sequence shown here is derived from an EMBL/GenBank/DDBJ whole genome shotgun (WGS) entry which is preliminary data.</text>
</comment>
<dbReference type="Proteomes" id="UP000319700">
    <property type="component" value="Unassembled WGS sequence"/>
</dbReference>
<protein>
    <recommendedName>
        <fullName evidence="2">DUF4352 domain-containing protein</fullName>
    </recommendedName>
</protein>
<evidence type="ECO:0000313" key="4">
    <source>
        <dbReference type="Proteomes" id="UP000319700"/>
    </source>
</evidence>
<dbReference type="OrthoDB" id="1354034at2"/>
<reference evidence="3 4" key="1">
    <citation type="journal article" date="2019" name="Environ. Microbiol.">
        <title>Species interactions and distinct microbial communities in high Arctic permafrost affected cryosols are associated with the CH4 and CO2 gas fluxes.</title>
        <authorList>
            <person name="Altshuler I."/>
            <person name="Hamel J."/>
            <person name="Turney S."/>
            <person name="Magnuson E."/>
            <person name="Levesque R."/>
            <person name="Greer C."/>
            <person name="Whyte L.G."/>
        </authorList>
    </citation>
    <scope>NUCLEOTIDE SEQUENCE [LARGE SCALE GENOMIC DNA]</scope>
    <source>
        <strain evidence="3 4">42</strain>
    </source>
</reference>
<keyword evidence="4" id="KW-1185">Reference proteome</keyword>
<dbReference type="InterPro" id="IPR029050">
    <property type="entry name" value="Immunoprotect_excell_Ig-like"/>
</dbReference>
<dbReference type="EMBL" id="RCZH01000010">
    <property type="protein sequence ID" value="TPG38475.1"/>
    <property type="molecule type" value="Genomic_DNA"/>
</dbReference>
<dbReference type="AlphaFoldDB" id="A0A502EL61"/>
<dbReference type="Pfam" id="PF11611">
    <property type="entry name" value="DUF4352"/>
    <property type="match status" value="1"/>
</dbReference>
<name>A0A502EL61_9FLAO</name>
<dbReference type="RefSeq" id="WP_140508907.1">
    <property type="nucleotide sequence ID" value="NZ_RCZH01000010.1"/>
</dbReference>
<gene>
    <name evidence="3" type="ORF">EAH81_16275</name>
</gene>
<organism evidence="3 4">
    <name type="scientific">Flavobacterium pectinovorum</name>
    <dbReference type="NCBI Taxonomy" id="29533"/>
    <lineage>
        <taxon>Bacteria</taxon>
        <taxon>Pseudomonadati</taxon>
        <taxon>Bacteroidota</taxon>
        <taxon>Flavobacteriia</taxon>
        <taxon>Flavobacteriales</taxon>
        <taxon>Flavobacteriaceae</taxon>
        <taxon>Flavobacterium</taxon>
    </lineage>
</organism>
<accession>A0A502EL61</accession>
<keyword evidence="1" id="KW-0732">Signal</keyword>
<evidence type="ECO:0000313" key="3">
    <source>
        <dbReference type="EMBL" id="TPG38475.1"/>
    </source>
</evidence>
<evidence type="ECO:0000256" key="1">
    <source>
        <dbReference type="ARBA" id="ARBA00022729"/>
    </source>
</evidence>
<evidence type="ECO:0000259" key="2">
    <source>
        <dbReference type="Pfam" id="PF11611"/>
    </source>
</evidence>
<proteinExistence type="predicted"/>
<dbReference type="Gene3D" id="2.60.40.1240">
    <property type="match status" value="1"/>
</dbReference>
<sequence length="147" mass="17077">MGKIKMMALLMLFIIIAGFKIENSSIEGLNIEFRKVSEDYVRPGVPMGPMGSTPILAADGMKFVKLKLTLRNDGEKDCVFDFEDVYISTEQDSLYRFLKFQAYFTDTKTKIKPKKEIDRIVLFEFPDNAKPKELFIEDKRYQIIENK</sequence>